<dbReference type="AlphaFoldDB" id="A0AAN4ZA78"/>
<name>A0AAN4ZA78_9BILA</name>
<dbReference type="EMBL" id="BTRK01000002">
    <property type="protein sequence ID" value="GMR37387.1"/>
    <property type="molecule type" value="Genomic_DNA"/>
</dbReference>
<feature type="non-terminal residue" evidence="1">
    <location>
        <position position="96"/>
    </location>
</feature>
<organism evidence="1 2">
    <name type="scientific">Pristionchus mayeri</name>
    <dbReference type="NCBI Taxonomy" id="1317129"/>
    <lineage>
        <taxon>Eukaryota</taxon>
        <taxon>Metazoa</taxon>
        <taxon>Ecdysozoa</taxon>
        <taxon>Nematoda</taxon>
        <taxon>Chromadorea</taxon>
        <taxon>Rhabditida</taxon>
        <taxon>Rhabditina</taxon>
        <taxon>Diplogasteromorpha</taxon>
        <taxon>Diplogasteroidea</taxon>
        <taxon>Neodiplogasteridae</taxon>
        <taxon>Pristionchus</taxon>
    </lineage>
</organism>
<evidence type="ECO:0000313" key="2">
    <source>
        <dbReference type="Proteomes" id="UP001328107"/>
    </source>
</evidence>
<gene>
    <name evidence="1" type="ORF">PMAYCL1PPCAC_07582</name>
</gene>
<sequence length="96" mass="10659">MERRTTRKDSIVTRTFLRANSSQSSLHFNHRPVCVLPKLQIVNLLHETIIIFVNPQEGEERGSGDVVRIGQVLSPLGCGVNDADMASRQGVHPLLT</sequence>
<evidence type="ECO:0000313" key="1">
    <source>
        <dbReference type="EMBL" id="GMR37387.1"/>
    </source>
</evidence>
<comment type="caution">
    <text evidence="1">The sequence shown here is derived from an EMBL/GenBank/DDBJ whole genome shotgun (WGS) entry which is preliminary data.</text>
</comment>
<dbReference type="Proteomes" id="UP001328107">
    <property type="component" value="Unassembled WGS sequence"/>
</dbReference>
<protein>
    <submittedName>
        <fullName evidence="1">Uncharacterized protein</fullName>
    </submittedName>
</protein>
<reference evidence="2" key="1">
    <citation type="submission" date="2022-10" db="EMBL/GenBank/DDBJ databases">
        <title>Genome assembly of Pristionchus species.</title>
        <authorList>
            <person name="Yoshida K."/>
            <person name="Sommer R.J."/>
        </authorList>
    </citation>
    <scope>NUCLEOTIDE SEQUENCE [LARGE SCALE GENOMIC DNA]</scope>
    <source>
        <strain evidence="2">RS5460</strain>
    </source>
</reference>
<accession>A0AAN4ZA78</accession>
<proteinExistence type="predicted"/>
<keyword evidence="2" id="KW-1185">Reference proteome</keyword>